<feature type="domain" description="Response regulatory" evidence="7">
    <location>
        <begin position="579"/>
        <end position="697"/>
    </location>
</feature>
<dbReference type="SUPFAM" id="SSF52172">
    <property type="entry name" value="CheY-like"/>
    <property type="match status" value="2"/>
</dbReference>
<dbReference type="InterPro" id="IPR001789">
    <property type="entry name" value="Sig_transdc_resp-reg_receiver"/>
</dbReference>
<feature type="transmembrane region" description="Helical" evidence="5">
    <location>
        <begin position="158"/>
        <end position="175"/>
    </location>
</feature>
<evidence type="ECO:0000259" key="6">
    <source>
        <dbReference type="PROSITE" id="PS50109"/>
    </source>
</evidence>
<comment type="catalytic activity">
    <reaction evidence="1">
        <text>ATP + protein L-histidine = ADP + protein N-phospho-L-histidine.</text>
        <dbReference type="EC" id="2.7.13.3"/>
    </reaction>
</comment>
<evidence type="ECO:0000256" key="2">
    <source>
        <dbReference type="ARBA" id="ARBA00012438"/>
    </source>
</evidence>
<dbReference type="InterPro" id="IPR004358">
    <property type="entry name" value="Sig_transdc_His_kin-like_C"/>
</dbReference>
<dbReference type="CDD" id="cd17546">
    <property type="entry name" value="REC_hyHK_CKI1_RcsC-like"/>
    <property type="match status" value="2"/>
</dbReference>
<keyword evidence="9" id="KW-1185">Reference proteome</keyword>
<organism evidence="8 9">
    <name type="scientific">Prosthecochloris marina</name>
    <dbReference type="NCBI Taxonomy" id="2017681"/>
    <lineage>
        <taxon>Bacteria</taxon>
        <taxon>Pseudomonadati</taxon>
        <taxon>Chlorobiota</taxon>
        <taxon>Chlorobiia</taxon>
        <taxon>Chlorobiales</taxon>
        <taxon>Chlorobiaceae</taxon>
        <taxon>Prosthecochloris</taxon>
    </lineage>
</organism>
<dbReference type="PANTHER" id="PTHR43719">
    <property type="entry name" value="TWO-COMPONENT HISTIDINE KINASE"/>
    <property type="match status" value="1"/>
</dbReference>
<dbReference type="Gene3D" id="1.10.287.130">
    <property type="match status" value="1"/>
</dbReference>
<feature type="transmembrane region" description="Helical" evidence="5">
    <location>
        <begin position="80"/>
        <end position="99"/>
    </location>
</feature>
<dbReference type="RefSeq" id="WP_110023210.1">
    <property type="nucleotide sequence ID" value="NZ_PDNZ01000004.1"/>
</dbReference>
<dbReference type="GO" id="GO:0000155">
    <property type="term" value="F:phosphorelay sensor kinase activity"/>
    <property type="evidence" value="ECO:0007669"/>
    <property type="project" value="InterPro"/>
</dbReference>
<dbReference type="InterPro" id="IPR050956">
    <property type="entry name" value="2C_system_His_kinase"/>
</dbReference>
<comment type="caution">
    <text evidence="4">Lacks conserved residue(s) required for the propagation of feature annotation.</text>
</comment>
<feature type="transmembrane region" description="Helical" evidence="5">
    <location>
        <begin position="20"/>
        <end position="39"/>
    </location>
</feature>
<dbReference type="Gene3D" id="3.30.565.10">
    <property type="entry name" value="Histidine kinase-like ATPase, C-terminal domain"/>
    <property type="match status" value="1"/>
</dbReference>
<keyword evidence="5" id="KW-0472">Membrane</keyword>
<proteinExistence type="predicted"/>
<keyword evidence="3 4" id="KW-0597">Phosphoprotein</keyword>
<keyword evidence="5" id="KW-1133">Transmembrane helix</keyword>
<feature type="modified residue" description="4-aspartylphosphate" evidence="4">
    <location>
        <position position="628"/>
    </location>
</feature>
<evidence type="ECO:0000256" key="1">
    <source>
        <dbReference type="ARBA" id="ARBA00000085"/>
    </source>
</evidence>
<dbReference type="PROSITE" id="PS50110">
    <property type="entry name" value="RESPONSE_REGULATORY"/>
    <property type="match status" value="2"/>
</dbReference>
<dbReference type="OrthoDB" id="593752at2"/>
<dbReference type="PANTHER" id="PTHR43719:SF28">
    <property type="entry name" value="PEROXIDE STRESS-ACTIVATED HISTIDINE KINASE MAK1-RELATED"/>
    <property type="match status" value="1"/>
</dbReference>
<evidence type="ECO:0000256" key="4">
    <source>
        <dbReference type="PROSITE-ProRule" id="PRU00169"/>
    </source>
</evidence>
<dbReference type="SMART" id="SM00448">
    <property type="entry name" value="REC"/>
    <property type="match status" value="2"/>
</dbReference>
<feature type="transmembrane region" description="Helical" evidence="5">
    <location>
        <begin position="128"/>
        <end position="146"/>
    </location>
</feature>
<dbReference type="PRINTS" id="PR00344">
    <property type="entry name" value="BCTRLSENSOR"/>
</dbReference>
<name>A0A317T675_9CHLB</name>
<accession>A0A317T675</accession>
<comment type="caution">
    <text evidence="8">The sequence shown here is derived from an EMBL/GenBank/DDBJ whole genome shotgun (WGS) entry which is preliminary data.</text>
</comment>
<feature type="domain" description="Histidine kinase" evidence="6">
    <location>
        <begin position="198"/>
        <end position="424"/>
    </location>
</feature>
<gene>
    <name evidence="8" type="ORF">CR164_06980</name>
</gene>
<dbReference type="Pfam" id="PF00072">
    <property type="entry name" value="Response_reg"/>
    <property type="match status" value="2"/>
</dbReference>
<dbReference type="SUPFAM" id="SSF47384">
    <property type="entry name" value="Homodimeric domain of signal transducing histidine kinase"/>
    <property type="match status" value="1"/>
</dbReference>
<protein>
    <recommendedName>
        <fullName evidence="2">histidine kinase</fullName>
        <ecNumber evidence="2">2.7.13.3</ecNumber>
    </recommendedName>
</protein>
<evidence type="ECO:0000313" key="8">
    <source>
        <dbReference type="EMBL" id="PWW82075.1"/>
    </source>
</evidence>
<dbReference type="EMBL" id="PDNZ01000004">
    <property type="protein sequence ID" value="PWW82075.1"/>
    <property type="molecule type" value="Genomic_DNA"/>
</dbReference>
<dbReference type="InterPro" id="IPR036097">
    <property type="entry name" value="HisK_dim/P_sf"/>
</dbReference>
<feature type="domain" description="Response regulatory" evidence="7">
    <location>
        <begin position="447"/>
        <end position="566"/>
    </location>
</feature>
<dbReference type="InterPro" id="IPR011006">
    <property type="entry name" value="CheY-like_superfamily"/>
</dbReference>
<keyword evidence="8" id="KW-0808">Transferase</keyword>
<reference evidence="9" key="1">
    <citation type="submission" date="2017-10" db="EMBL/GenBank/DDBJ databases">
        <authorList>
            <person name="Gaisin V.A."/>
            <person name="Rysina M.S."/>
            <person name="Grouzdev D.S."/>
        </authorList>
    </citation>
    <scope>NUCLEOTIDE SEQUENCE [LARGE SCALE GENOMIC DNA]</scope>
    <source>
        <strain evidence="9">V1</strain>
    </source>
</reference>
<dbReference type="SMART" id="SM00387">
    <property type="entry name" value="HATPase_c"/>
    <property type="match status" value="1"/>
</dbReference>
<dbReference type="InterPro" id="IPR036890">
    <property type="entry name" value="HATPase_C_sf"/>
</dbReference>
<keyword evidence="8" id="KW-0418">Kinase</keyword>
<keyword evidence="5" id="KW-0812">Transmembrane</keyword>
<dbReference type="PROSITE" id="PS50109">
    <property type="entry name" value="HIS_KIN"/>
    <property type="match status" value="1"/>
</dbReference>
<dbReference type="InterPro" id="IPR003594">
    <property type="entry name" value="HATPase_dom"/>
</dbReference>
<sequence length="698" mass="78711">MNFVSYIKSAVLEGTQISRFNIVTAVFLGAPAHFLYYFLFKYAFHLPYESFELRITATLLCLVALVKLRNPEFLGKYFAIYWHIMLIFVLPFIFTAYLLKNDFHELWLYWEIFMIFILIAYVPNWLVFLFDLLVGVVAAILFFLITSPGAQLNPDFNIPLYSIVVFFTIVAGYVFSYSNKQGQIAQEKNSATQALAGSIAHEMRNPLGQVKYNLEAIEQNLPGYQPGRLSAPINDFTLDKLYRHVAQSKMAVKRGSQVITMILDEVREKPIDTTSFFYASAAVITQKAIDEYGFESSEERDKVVFDKKEDFVFKVGETMYVFVLFNLMMNALYFLKSYPKSKIFITLEKGAQFNRVKVMDTGPGIPTENLDKLFNAYFTSGKKGGTGLGLSYCKRVMQAFGGDITCNSVVGQYTEFVLDFPVISNDELQRRRDELVAANRSLFENKRILIVDDERTDRDEVKEILLALGVLVEEAGDGKEALQKLSEDPYDLVIMNLNMPLMDGYKAAEMIRRGEGGSKNAIVPIVAYTAMPYYIARSKTKKAGMQGLITKPCLQSELIRQLAGIFQQKLSLQSLKGKSLLIADDSSFNRVALKTVLEKQGIVIDEAVDGIEALKKLEGGSFDLVLMDLRMPLSDGISATNHIRQSENQELASVPVIGLSGDSDEASIEEAMHAGMNDYLIKPVDTRVLLMKISQWIR</sequence>
<dbReference type="SUPFAM" id="SSF55874">
    <property type="entry name" value="ATPase domain of HSP90 chaperone/DNA topoisomerase II/histidine kinase"/>
    <property type="match status" value="1"/>
</dbReference>
<evidence type="ECO:0000259" key="7">
    <source>
        <dbReference type="PROSITE" id="PS50110"/>
    </source>
</evidence>
<evidence type="ECO:0000256" key="3">
    <source>
        <dbReference type="ARBA" id="ARBA00022553"/>
    </source>
</evidence>
<dbReference type="Proteomes" id="UP000246278">
    <property type="component" value="Unassembled WGS sequence"/>
</dbReference>
<dbReference type="Pfam" id="PF02518">
    <property type="entry name" value="HATPase_c"/>
    <property type="match status" value="1"/>
</dbReference>
<evidence type="ECO:0000313" key="9">
    <source>
        <dbReference type="Proteomes" id="UP000246278"/>
    </source>
</evidence>
<feature type="transmembrane region" description="Helical" evidence="5">
    <location>
        <begin position="318"/>
        <end position="335"/>
    </location>
</feature>
<dbReference type="AlphaFoldDB" id="A0A317T675"/>
<dbReference type="InterPro" id="IPR005467">
    <property type="entry name" value="His_kinase_dom"/>
</dbReference>
<dbReference type="Gene3D" id="3.40.50.2300">
    <property type="match status" value="2"/>
</dbReference>
<dbReference type="EC" id="2.7.13.3" evidence="2"/>
<evidence type="ECO:0000256" key="5">
    <source>
        <dbReference type="SAM" id="Phobius"/>
    </source>
</evidence>